<dbReference type="RefSeq" id="WP_073360529.1">
    <property type="nucleotide sequence ID" value="NZ_FQVQ01000001.1"/>
</dbReference>
<dbReference type="STRING" id="1124188.SAMN05444377_101203"/>
<dbReference type="OrthoDB" id="1374030at2"/>
<dbReference type="EMBL" id="FQVQ01000001">
    <property type="protein sequence ID" value="SHE77197.1"/>
    <property type="molecule type" value="Genomic_DNA"/>
</dbReference>
<dbReference type="Proteomes" id="UP000184147">
    <property type="component" value="Unassembled WGS sequence"/>
</dbReference>
<dbReference type="AlphaFoldDB" id="A0A1M4W7M6"/>
<keyword evidence="2" id="KW-1185">Reference proteome</keyword>
<accession>A0A1M4W7M6</accession>
<proteinExistence type="predicted"/>
<organism evidence="1 2">
    <name type="scientific">Flavobacterium fontis</name>
    <dbReference type="NCBI Taxonomy" id="1124188"/>
    <lineage>
        <taxon>Bacteria</taxon>
        <taxon>Pseudomonadati</taxon>
        <taxon>Bacteroidota</taxon>
        <taxon>Flavobacteriia</taxon>
        <taxon>Flavobacteriales</taxon>
        <taxon>Flavobacteriaceae</taxon>
        <taxon>Flavobacterium</taxon>
    </lineage>
</organism>
<gene>
    <name evidence="1" type="ORF">SAMN05444377_101203</name>
</gene>
<evidence type="ECO:0000313" key="1">
    <source>
        <dbReference type="EMBL" id="SHE77197.1"/>
    </source>
</evidence>
<sequence>MKRKKVKVILGSLFGTFLLFFIILVAHIATAKPVENAHIQVSRIDFEQPLDSALSTTVTQQLRAIPGVKSDVIVKNNVVVYFHDNTVANSQQVFDQLMQKGTYNAQRFVVPAELANAQACPVIKKDSWSYRFSSFVQGIFN</sequence>
<protein>
    <submittedName>
        <fullName evidence="1">Uncharacterized protein</fullName>
    </submittedName>
</protein>
<name>A0A1M4W7M6_9FLAO</name>
<reference evidence="1 2" key="1">
    <citation type="submission" date="2016-11" db="EMBL/GenBank/DDBJ databases">
        <authorList>
            <person name="Jaros S."/>
            <person name="Januszkiewicz K."/>
            <person name="Wedrychowicz H."/>
        </authorList>
    </citation>
    <scope>NUCLEOTIDE SEQUENCE [LARGE SCALE GENOMIC DNA]</scope>
    <source>
        <strain evidence="1 2">DSM 25660</strain>
    </source>
</reference>
<evidence type="ECO:0000313" key="2">
    <source>
        <dbReference type="Proteomes" id="UP000184147"/>
    </source>
</evidence>